<feature type="domain" description="DUF4097" evidence="1">
    <location>
        <begin position="101"/>
        <end position="204"/>
    </location>
</feature>
<protein>
    <recommendedName>
        <fullName evidence="1">DUF4097 domain-containing protein</fullName>
    </recommendedName>
</protein>
<dbReference type="Pfam" id="PF13349">
    <property type="entry name" value="DUF4097"/>
    <property type="match status" value="1"/>
</dbReference>
<evidence type="ECO:0000313" key="2">
    <source>
        <dbReference type="EMBL" id="PSR57436.1"/>
    </source>
</evidence>
<name>A0A2T2YPM8_9BACT</name>
<dbReference type="AlphaFoldDB" id="A0A2T2YPM8"/>
<accession>A0A2T2YPM8</accession>
<dbReference type="InterPro" id="IPR025164">
    <property type="entry name" value="Toastrack_DUF4097"/>
</dbReference>
<evidence type="ECO:0000313" key="3">
    <source>
        <dbReference type="Proteomes" id="UP000240357"/>
    </source>
</evidence>
<reference evidence="2 3" key="1">
    <citation type="submission" date="2018-03" db="EMBL/GenBank/DDBJ databases">
        <title>Adhaeribacter sp. HMF7605 Genome sequencing and assembly.</title>
        <authorList>
            <person name="Kang H."/>
            <person name="Kang J."/>
            <person name="Cha I."/>
            <person name="Kim H."/>
            <person name="Joh K."/>
        </authorList>
    </citation>
    <scope>NUCLEOTIDE SEQUENCE [LARGE SCALE GENOMIC DNA]</scope>
    <source>
        <strain evidence="2 3">HMF7605</strain>
    </source>
</reference>
<dbReference type="EMBL" id="PYFT01000001">
    <property type="protein sequence ID" value="PSR57436.1"/>
    <property type="molecule type" value="Genomic_DNA"/>
</dbReference>
<keyword evidence="3" id="KW-1185">Reference proteome</keyword>
<proteinExistence type="predicted"/>
<organism evidence="2 3">
    <name type="scientific">Adhaeribacter arboris</name>
    <dbReference type="NCBI Taxonomy" id="2072846"/>
    <lineage>
        <taxon>Bacteria</taxon>
        <taxon>Pseudomonadati</taxon>
        <taxon>Bacteroidota</taxon>
        <taxon>Cytophagia</taxon>
        <taxon>Cytophagales</taxon>
        <taxon>Hymenobacteraceae</taxon>
        <taxon>Adhaeribacter</taxon>
    </lineage>
</organism>
<sequence>MGNSAGNQVRFIMGSSEVKIVGHNSDELVVEANNYHAPPARAQGLKPLYNAAEDNTGIGLSINRDGNVLTVVKAQKGGGKYTIRIPNKTAISYTEANWQGGDFELADVDGEIELKLNNSRAELTNVAGPVIANSTNGGIQVKFKNLNQQKPSSISVVNGEIDITLPAATKANWKLRSINGEVYTDFDMALPKDKTDLQKIAGSNTVEGKTNGGGVEMNVYTINSDIFIRKSK</sequence>
<evidence type="ECO:0000259" key="1">
    <source>
        <dbReference type="Pfam" id="PF13349"/>
    </source>
</evidence>
<comment type="caution">
    <text evidence="2">The sequence shown here is derived from an EMBL/GenBank/DDBJ whole genome shotgun (WGS) entry which is preliminary data.</text>
</comment>
<gene>
    <name evidence="2" type="ORF">AHMF7605_24210</name>
</gene>
<dbReference type="Proteomes" id="UP000240357">
    <property type="component" value="Unassembled WGS sequence"/>
</dbReference>